<organism evidence="2 3">
    <name type="scientific">Pontibacter rugosus</name>
    <dbReference type="NCBI Taxonomy" id="1745966"/>
    <lineage>
        <taxon>Bacteria</taxon>
        <taxon>Pseudomonadati</taxon>
        <taxon>Bacteroidota</taxon>
        <taxon>Cytophagia</taxon>
        <taxon>Cytophagales</taxon>
        <taxon>Hymenobacteraceae</taxon>
        <taxon>Pontibacter</taxon>
    </lineage>
</organism>
<dbReference type="RefSeq" id="WP_377523035.1">
    <property type="nucleotide sequence ID" value="NZ_JBHTLD010000017.1"/>
</dbReference>
<name>A0ABW3SKS0_9BACT</name>
<proteinExistence type="predicted"/>
<comment type="caution">
    <text evidence="2">The sequence shown here is derived from an EMBL/GenBank/DDBJ whole genome shotgun (WGS) entry which is preliminary data.</text>
</comment>
<feature type="chain" id="PRO_5045497471" evidence="1">
    <location>
        <begin position="18"/>
        <end position="98"/>
    </location>
</feature>
<dbReference type="EMBL" id="JBHTLD010000017">
    <property type="protein sequence ID" value="MFD1185279.1"/>
    <property type="molecule type" value="Genomic_DNA"/>
</dbReference>
<reference evidence="3" key="1">
    <citation type="journal article" date="2019" name="Int. J. Syst. Evol. Microbiol.">
        <title>The Global Catalogue of Microorganisms (GCM) 10K type strain sequencing project: providing services to taxonomists for standard genome sequencing and annotation.</title>
        <authorList>
            <consortium name="The Broad Institute Genomics Platform"/>
            <consortium name="The Broad Institute Genome Sequencing Center for Infectious Disease"/>
            <person name="Wu L."/>
            <person name="Ma J."/>
        </authorList>
    </citation>
    <scope>NUCLEOTIDE SEQUENCE [LARGE SCALE GENOMIC DNA]</scope>
    <source>
        <strain evidence="3">JCM 31319</strain>
    </source>
</reference>
<evidence type="ECO:0000256" key="1">
    <source>
        <dbReference type="SAM" id="SignalP"/>
    </source>
</evidence>
<evidence type="ECO:0000313" key="2">
    <source>
        <dbReference type="EMBL" id="MFD1185279.1"/>
    </source>
</evidence>
<keyword evidence="1" id="KW-0732">Signal</keyword>
<gene>
    <name evidence="2" type="ORF">ACFQ2O_03600</name>
</gene>
<dbReference type="Proteomes" id="UP001597094">
    <property type="component" value="Unassembled WGS sequence"/>
</dbReference>
<keyword evidence="3" id="KW-1185">Reference proteome</keyword>
<sequence length="98" mass="10533">MKKLKINLMALAAVAVAAGTMAFTAPVNQEWVFTGTSQSQMKDAGHYSLDIAPPQGCDNAKPLACSIVVDATNEADLQDYLDSRNTTQLLNEATGRRF</sequence>
<evidence type="ECO:0000313" key="3">
    <source>
        <dbReference type="Proteomes" id="UP001597094"/>
    </source>
</evidence>
<feature type="signal peptide" evidence="1">
    <location>
        <begin position="1"/>
        <end position="17"/>
    </location>
</feature>
<protein>
    <submittedName>
        <fullName evidence="2">Uncharacterized protein</fullName>
    </submittedName>
</protein>
<accession>A0ABW3SKS0</accession>